<dbReference type="FunFam" id="3.20.20.80:FF:000063">
    <property type="entry name" value="Beta-hexosaminidase"/>
    <property type="match status" value="1"/>
</dbReference>
<evidence type="ECO:0000313" key="14">
    <source>
        <dbReference type="Proteomes" id="UP000276133"/>
    </source>
</evidence>
<evidence type="ECO:0000256" key="6">
    <source>
        <dbReference type="ARBA" id="ARBA00023295"/>
    </source>
</evidence>
<evidence type="ECO:0000256" key="7">
    <source>
        <dbReference type="PIRNR" id="PIRNR001093"/>
    </source>
</evidence>
<name>A0A3M7PB64_BRAPC</name>
<accession>A0A3M7PB64</accession>
<feature type="signal peptide" evidence="10">
    <location>
        <begin position="1"/>
        <end position="18"/>
    </location>
</feature>
<evidence type="ECO:0000256" key="8">
    <source>
        <dbReference type="PIRSR" id="PIRSR001093-1"/>
    </source>
</evidence>
<dbReference type="Proteomes" id="UP000276133">
    <property type="component" value="Unassembled WGS sequence"/>
</dbReference>
<feature type="active site" description="Proton donor" evidence="8">
    <location>
        <position position="343"/>
    </location>
</feature>
<dbReference type="SUPFAM" id="SSF51445">
    <property type="entry name" value="(Trans)glycosidases"/>
    <property type="match status" value="1"/>
</dbReference>
<dbReference type="PANTHER" id="PTHR22600:SF21">
    <property type="entry name" value="BETA-HEXOSAMINIDASE A"/>
    <property type="match status" value="1"/>
</dbReference>
<sequence length="572" mass="66376">MLKLLIVLGFLILNIVQAKLYYIEVKYPLLGKESPPGSPWPMPHFINGTSDQILLLRKKKFQIKTNLEVQCDIVSENVKHYRNVIFPPKIYNPQRKRLREHKYLNVLSINIAQSKECPKYPHSNMDESYNLTISSNEAKLNANSVWGALRGLETFSQLTYFDTDNKLVMNDSTVIIDKPRFVYRGLLVDTARHFIPVPILKKQIDAMAYHKLNVLHWHIVDDQSFPFELKTYPNVTEKGKYSDAHVYTQNDVKSIVEHARLRGIRVIPEFDTPGHVESFGRAFPEFITVCWKDGKPYQPIFGVQGAAEIINPTNEYVYPVLKDILTEFRDVFPDEYIHLGNDEVYYECWKSNPDIAKWMEKMNFSDYHHLQAYYSSKLLKIVQDLDKKSTVWQDVYDNGVDLQKGTQIQIWKDSSILPEHGTWSDYLNKVTKDGYAAILSSPWYINFISYGYQEWYKFYKVEPLANFTGDAEQAKLLIGGEAAIWSEYVDGGNLDSRLWPRLSAIAERLWSPAHVNDPEEAKFRLDEQRCRLLRRGIVAAPILNGYCGNYEYGMAKSNIFDPVFNYGWPNVQ</sequence>
<evidence type="ECO:0000313" key="13">
    <source>
        <dbReference type="EMBL" id="RMZ96346.1"/>
    </source>
</evidence>
<keyword evidence="5" id="KW-0325">Glycoprotein</keyword>
<dbReference type="CDD" id="cd06562">
    <property type="entry name" value="GH20_HexA_HexB-like"/>
    <property type="match status" value="1"/>
</dbReference>
<evidence type="ECO:0000259" key="11">
    <source>
        <dbReference type="Pfam" id="PF00728"/>
    </source>
</evidence>
<reference evidence="13 14" key="1">
    <citation type="journal article" date="2018" name="Sci. Rep.">
        <title>Genomic signatures of local adaptation to the degree of environmental predictability in rotifers.</title>
        <authorList>
            <person name="Franch-Gras L."/>
            <person name="Hahn C."/>
            <person name="Garcia-Roger E.M."/>
            <person name="Carmona M.J."/>
            <person name="Serra M."/>
            <person name="Gomez A."/>
        </authorList>
    </citation>
    <scope>NUCLEOTIDE SEQUENCE [LARGE SCALE GENOMIC DNA]</scope>
    <source>
        <strain evidence="13">HYR1</strain>
    </source>
</reference>
<dbReference type="GO" id="GO:0005975">
    <property type="term" value="P:carbohydrate metabolic process"/>
    <property type="evidence" value="ECO:0007669"/>
    <property type="project" value="InterPro"/>
</dbReference>
<dbReference type="Pfam" id="PF00728">
    <property type="entry name" value="Glyco_hydro_20"/>
    <property type="match status" value="1"/>
</dbReference>
<feature type="disulfide bond" evidence="9">
    <location>
        <begin position="530"/>
        <end position="547"/>
    </location>
</feature>
<dbReference type="EMBL" id="REGN01012281">
    <property type="protein sequence ID" value="RMZ96346.1"/>
    <property type="molecule type" value="Genomic_DNA"/>
</dbReference>
<comment type="similarity">
    <text evidence="2 7">Belongs to the glycosyl hydrolase 20 family.</text>
</comment>
<feature type="domain" description="Beta-hexosaminidase eukaryotic type N-terminal" evidence="12">
    <location>
        <begin position="39"/>
        <end position="158"/>
    </location>
</feature>
<dbReference type="InterPro" id="IPR017853">
    <property type="entry name" value="GH"/>
</dbReference>
<dbReference type="AlphaFoldDB" id="A0A3M7PB64"/>
<evidence type="ECO:0000256" key="5">
    <source>
        <dbReference type="ARBA" id="ARBA00023180"/>
    </source>
</evidence>
<dbReference type="InterPro" id="IPR029018">
    <property type="entry name" value="Hex-like_dom2"/>
</dbReference>
<proteinExistence type="inferred from homology"/>
<dbReference type="PRINTS" id="PR00738">
    <property type="entry name" value="GLHYDRLASE20"/>
</dbReference>
<dbReference type="OrthoDB" id="428480at2759"/>
<feature type="chain" id="PRO_5018313286" description="Beta-hexosaminidase" evidence="10">
    <location>
        <begin position="19"/>
        <end position="572"/>
    </location>
</feature>
<gene>
    <name evidence="13" type="ORF">BpHYR1_004280</name>
</gene>
<dbReference type="GO" id="GO:0005764">
    <property type="term" value="C:lysosome"/>
    <property type="evidence" value="ECO:0007669"/>
    <property type="project" value="TreeGrafter"/>
</dbReference>
<dbReference type="GO" id="GO:0016020">
    <property type="term" value="C:membrane"/>
    <property type="evidence" value="ECO:0007669"/>
    <property type="project" value="TreeGrafter"/>
</dbReference>
<dbReference type="PANTHER" id="PTHR22600">
    <property type="entry name" value="BETA-HEXOSAMINIDASE"/>
    <property type="match status" value="1"/>
</dbReference>
<keyword evidence="14" id="KW-1185">Reference proteome</keyword>
<keyword evidence="9" id="KW-1015">Disulfide bond</keyword>
<evidence type="ECO:0000256" key="4">
    <source>
        <dbReference type="ARBA" id="ARBA00022801"/>
    </source>
</evidence>
<feature type="domain" description="Glycoside hydrolase family 20 catalytic" evidence="11">
    <location>
        <begin position="181"/>
        <end position="512"/>
    </location>
</feature>
<feature type="disulfide bond" evidence="9">
    <location>
        <begin position="71"/>
        <end position="117"/>
    </location>
</feature>
<evidence type="ECO:0000256" key="9">
    <source>
        <dbReference type="PIRSR" id="PIRSR001093-2"/>
    </source>
</evidence>
<evidence type="ECO:0000256" key="3">
    <source>
        <dbReference type="ARBA" id="ARBA00022729"/>
    </source>
</evidence>
<dbReference type="GO" id="GO:0004563">
    <property type="term" value="F:beta-N-acetylhexosaminidase activity"/>
    <property type="evidence" value="ECO:0007669"/>
    <property type="project" value="UniProtKB-EC"/>
</dbReference>
<dbReference type="InterPro" id="IPR029019">
    <property type="entry name" value="HEX_eukaryotic_N"/>
</dbReference>
<keyword evidence="4 7" id="KW-0378">Hydrolase</keyword>
<evidence type="ECO:0000256" key="2">
    <source>
        <dbReference type="ARBA" id="ARBA00006285"/>
    </source>
</evidence>
<dbReference type="SUPFAM" id="SSF55545">
    <property type="entry name" value="beta-N-acetylhexosaminidase-like domain"/>
    <property type="match status" value="1"/>
</dbReference>
<dbReference type="PIRSF" id="PIRSF001093">
    <property type="entry name" value="B-hxosamndse_ab_euk"/>
    <property type="match status" value="1"/>
</dbReference>
<keyword evidence="6 7" id="KW-0326">Glycosidase</keyword>
<dbReference type="InterPro" id="IPR015883">
    <property type="entry name" value="Glyco_hydro_20_cat"/>
</dbReference>
<organism evidence="13 14">
    <name type="scientific">Brachionus plicatilis</name>
    <name type="common">Marine rotifer</name>
    <name type="synonym">Brachionus muelleri</name>
    <dbReference type="NCBI Taxonomy" id="10195"/>
    <lineage>
        <taxon>Eukaryota</taxon>
        <taxon>Metazoa</taxon>
        <taxon>Spiralia</taxon>
        <taxon>Gnathifera</taxon>
        <taxon>Rotifera</taxon>
        <taxon>Eurotatoria</taxon>
        <taxon>Monogononta</taxon>
        <taxon>Pseudotrocha</taxon>
        <taxon>Ploima</taxon>
        <taxon>Brachionidae</taxon>
        <taxon>Brachionus</taxon>
    </lineage>
</organism>
<dbReference type="STRING" id="10195.A0A3M7PB64"/>
<keyword evidence="3 10" id="KW-0732">Signal</keyword>
<comment type="caution">
    <text evidence="13">The sequence shown here is derived from an EMBL/GenBank/DDBJ whole genome shotgun (WGS) entry which is preliminary data.</text>
</comment>
<dbReference type="GO" id="GO:0030203">
    <property type="term" value="P:glycosaminoglycan metabolic process"/>
    <property type="evidence" value="ECO:0007669"/>
    <property type="project" value="TreeGrafter"/>
</dbReference>
<dbReference type="Pfam" id="PF14845">
    <property type="entry name" value="Glycohydro_20b2"/>
    <property type="match status" value="1"/>
</dbReference>
<feature type="disulfide bond" evidence="9">
    <location>
        <begin position="290"/>
        <end position="348"/>
    </location>
</feature>
<comment type="catalytic activity">
    <reaction evidence="1 7">
        <text>Hydrolysis of terminal non-reducing N-acetyl-D-hexosamine residues in N-acetyl-beta-D-hexosaminides.</text>
        <dbReference type="EC" id="3.2.1.52"/>
    </reaction>
</comment>
<evidence type="ECO:0000259" key="12">
    <source>
        <dbReference type="Pfam" id="PF14845"/>
    </source>
</evidence>
<evidence type="ECO:0000256" key="10">
    <source>
        <dbReference type="SAM" id="SignalP"/>
    </source>
</evidence>
<dbReference type="Gene3D" id="3.20.20.80">
    <property type="entry name" value="Glycosidases"/>
    <property type="match status" value="1"/>
</dbReference>
<dbReference type="EC" id="3.2.1.52" evidence="7"/>
<protein>
    <recommendedName>
        <fullName evidence="7">Beta-hexosaminidase</fullName>
        <ecNumber evidence="7">3.2.1.52</ecNumber>
    </recommendedName>
</protein>
<dbReference type="InterPro" id="IPR025705">
    <property type="entry name" value="Beta_hexosaminidase_sua/sub"/>
</dbReference>
<dbReference type="GO" id="GO:0006689">
    <property type="term" value="P:ganglioside catabolic process"/>
    <property type="evidence" value="ECO:0007669"/>
    <property type="project" value="TreeGrafter"/>
</dbReference>
<dbReference type="Gene3D" id="3.30.379.10">
    <property type="entry name" value="Chitobiase/beta-hexosaminidase domain 2-like"/>
    <property type="match status" value="1"/>
</dbReference>
<evidence type="ECO:0000256" key="1">
    <source>
        <dbReference type="ARBA" id="ARBA00001231"/>
    </source>
</evidence>